<dbReference type="InterPro" id="IPR051031">
    <property type="entry name" value="RING-box_E3_Ubiquitin_Ligase"/>
</dbReference>
<evidence type="ECO:0000256" key="4">
    <source>
        <dbReference type="ARBA" id="ARBA00022771"/>
    </source>
</evidence>
<dbReference type="GeneID" id="27900349"/>
<dbReference type="SUPFAM" id="SSF57850">
    <property type="entry name" value="RING/U-box"/>
    <property type="match status" value="1"/>
</dbReference>
<keyword evidence="5" id="KW-0498">Mitosis</keyword>
<protein>
    <recommendedName>
        <fullName evidence="1">Anaphase-promoting complex subunit 11</fullName>
    </recommendedName>
</protein>
<evidence type="ECO:0000313" key="13">
    <source>
        <dbReference type="Proteomes" id="UP000016931"/>
    </source>
</evidence>
<dbReference type="InterPro" id="IPR013083">
    <property type="entry name" value="Znf_RING/FYVE/PHD"/>
</dbReference>
<evidence type="ECO:0000259" key="11">
    <source>
        <dbReference type="PROSITE" id="PS50089"/>
    </source>
</evidence>
<sequence length="114" mass="12654">MKIKIKSYQAVANWKWDLPEGSDDKCGICRNEFDATCTKCKFPGDECPIMIGECKHTFHMHCISGWLASDSSQGRCPMCRQPYREKVAEGKPLPRTPGSDGAQQRNGGASTVSR</sequence>
<evidence type="ECO:0000256" key="10">
    <source>
        <dbReference type="SAM" id="MobiDB-lite"/>
    </source>
</evidence>
<dbReference type="Pfam" id="PF12861">
    <property type="entry name" value="zf-ANAPC11"/>
    <property type="match status" value="1"/>
</dbReference>
<dbReference type="RefSeq" id="XP_016764583.1">
    <property type="nucleotide sequence ID" value="XM_016903212.1"/>
</dbReference>
<keyword evidence="8" id="KW-0131">Cell cycle</keyword>
<dbReference type="GO" id="GO:0005680">
    <property type="term" value="C:anaphase-promoting complex"/>
    <property type="evidence" value="ECO:0007669"/>
    <property type="project" value="EnsemblFungi"/>
</dbReference>
<dbReference type="eggNOG" id="KOG1493">
    <property type="taxonomic scope" value="Eukaryota"/>
</dbReference>
<keyword evidence="13" id="KW-1185">Reference proteome</keyword>
<dbReference type="InterPro" id="IPR001841">
    <property type="entry name" value="Znf_RING"/>
</dbReference>
<dbReference type="GO" id="GO:0008270">
    <property type="term" value="F:zinc ion binding"/>
    <property type="evidence" value="ECO:0007669"/>
    <property type="project" value="UniProtKB-KW"/>
</dbReference>
<dbReference type="GO" id="GO:0097602">
    <property type="term" value="F:cullin family protein binding"/>
    <property type="evidence" value="ECO:0007669"/>
    <property type="project" value="InterPro"/>
</dbReference>
<dbReference type="OrthoDB" id="1681166at2759"/>
<keyword evidence="7" id="KW-0862">Zinc</keyword>
<dbReference type="Gene3D" id="3.30.40.10">
    <property type="entry name" value="Zinc/RING finger domain, C3HC4 (zinc finger)"/>
    <property type="match status" value="1"/>
</dbReference>
<dbReference type="FunFam" id="3.30.40.10:FF:000552">
    <property type="entry name" value="Anaphase promoting complex subunit, putative"/>
    <property type="match status" value="1"/>
</dbReference>
<keyword evidence="6" id="KW-0833">Ubl conjugation pathway</keyword>
<evidence type="ECO:0000256" key="8">
    <source>
        <dbReference type="ARBA" id="ARBA00023306"/>
    </source>
</evidence>
<dbReference type="GO" id="GO:0016567">
    <property type="term" value="P:protein ubiquitination"/>
    <property type="evidence" value="ECO:0007669"/>
    <property type="project" value="EnsemblFungi"/>
</dbReference>
<organism evidence="12 13">
    <name type="scientific">Sphaerulina musiva (strain SO2202)</name>
    <name type="common">Poplar stem canker fungus</name>
    <name type="synonym">Septoria musiva</name>
    <dbReference type="NCBI Taxonomy" id="692275"/>
    <lineage>
        <taxon>Eukaryota</taxon>
        <taxon>Fungi</taxon>
        <taxon>Dikarya</taxon>
        <taxon>Ascomycota</taxon>
        <taxon>Pezizomycotina</taxon>
        <taxon>Dothideomycetes</taxon>
        <taxon>Dothideomycetidae</taxon>
        <taxon>Mycosphaerellales</taxon>
        <taxon>Mycosphaerellaceae</taxon>
        <taxon>Sphaerulina</taxon>
    </lineage>
</organism>
<dbReference type="OMA" id="QWRWDTG"/>
<evidence type="ECO:0000256" key="2">
    <source>
        <dbReference type="ARBA" id="ARBA00022618"/>
    </source>
</evidence>
<dbReference type="GO" id="GO:0051301">
    <property type="term" value="P:cell division"/>
    <property type="evidence" value="ECO:0007669"/>
    <property type="project" value="UniProtKB-KW"/>
</dbReference>
<feature type="compositionally biased region" description="Polar residues" evidence="10">
    <location>
        <begin position="101"/>
        <end position="114"/>
    </location>
</feature>
<dbReference type="GO" id="GO:0031145">
    <property type="term" value="P:anaphase-promoting complex-dependent catabolic process"/>
    <property type="evidence" value="ECO:0007669"/>
    <property type="project" value="EnsemblFungi"/>
</dbReference>
<gene>
    <name evidence="12" type="ORF">SEPMUDRAFT_145699</name>
</gene>
<dbReference type="CDD" id="cd16456">
    <property type="entry name" value="RING-H2_APC11"/>
    <property type="match status" value="1"/>
</dbReference>
<evidence type="ECO:0000313" key="12">
    <source>
        <dbReference type="EMBL" id="EMF16462.1"/>
    </source>
</evidence>
<dbReference type="PANTHER" id="PTHR11210">
    <property type="entry name" value="RING BOX"/>
    <property type="match status" value="1"/>
</dbReference>
<dbReference type="PROSITE" id="PS50089">
    <property type="entry name" value="ZF_RING_2"/>
    <property type="match status" value="1"/>
</dbReference>
<evidence type="ECO:0000256" key="1">
    <source>
        <dbReference type="ARBA" id="ARBA00013928"/>
    </source>
</evidence>
<keyword evidence="4 9" id="KW-0863">Zinc-finger</keyword>
<dbReference type="STRING" id="692275.N1QJJ5"/>
<keyword evidence="3" id="KW-0479">Metal-binding</keyword>
<evidence type="ECO:0000256" key="3">
    <source>
        <dbReference type="ARBA" id="ARBA00022723"/>
    </source>
</evidence>
<accession>N1QJJ5</accession>
<reference evidence="12 13" key="1">
    <citation type="journal article" date="2012" name="PLoS Pathog.">
        <title>Diverse lifestyles and strategies of plant pathogenesis encoded in the genomes of eighteen Dothideomycetes fungi.</title>
        <authorList>
            <person name="Ohm R.A."/>
            <person name="Feau N."/>
            <person name="Henrissat B."/>
            <person name="Schoch C.L."/>
            <person name="Horwitz B.A."/>
            <person name="Barry K.W."/>
            <person name="Condon B.J."/>
            <person name="Copeland A.C."/>
            <person name="Dhillon B."/>
            <person name="Glaser F."/>
            <person name="Hesse C.N."/>
            <person name="Kosti I."/>
            <person name="LaButti K."/>
            <person name="Lindquist E.A."/>
            <person name="Lucas S."/>
            <person name="Salamov A.A."/>
            <person name="Bradshaw R.E."/>
            <person name="Ciuffetti L."/>
            <person name="Hamelin R.C."/>
            <person name="Kema G.H.J."/>
            <person name="Lawrence C."/>
            <person name="Scott J.A."/>
            <person name="Spatafora J.W."/>
            <person name="Turgeon B.G."/>
            <person name="de Wit P.J.G.M."/>
            <person name="Zhong S."/>
            <person name="Goodwin S.B."/>
            <person name="Grigoriev I.V."/>
        </authorList>
    </citation>
    <scope>NUCLEOTIDE SEQUENCE [LARGE SCALE GENOMIC DNA]</scope>
    <source>
        <strain evidence="12 13">SO2202</strain>
    </source>
</reference>
<dbReference type="InterPro" id="IPR024991">
    <property type="entry name" value="RING-H2_APC11"/>
</dbReference>
<dbReference type="AlphaFoldDB" id="N1QJJ5"/>
<proteinExistence type="predicted"/>
<feature type="region of interest" description="Disordered" evidence="10">
    <location>
        <begin position="87"/>
        <end position="114"/>
    </location>
</feature>
<dbReference type="Proteomes" id="UP000016931">
    <property type="component" value="Unassembled WGS sequence"/>
</dbReference>
<name>N1QJJ5_SPHMS</name>
<feature type="domain" description="RING-type" evidence="11">
    <location>
        <begin position="26"/>
        <end position="80"/>
    </location>
</feature>
<keyword evidence="2" id="KW-0132">Cell division</keyword>
<dbReference type="SMART" id="SM00184">
    <property type="entry name" value="RING"/>
    <property type="match status" value="1"/>
</dbReference>
<evidence type="ECO:0000256" key="5">
    <source>
        <dbReference type="ARBA" id="ARBA00022776"/>
    </source>
</evidence>
<dbReference type="GO" id="GO:0061630">
    <property type="term" value="F:ubiquitin protein ligase activity"/>
    <property type="evidence" value="ECO:0007669"/>
    <property type="project" value="EnsemblFungi"/>
</dbReference>
<evidence type="ECO:0000256" key="9">
    <source>
        <dbReference type="PROSITE-ProRule" id="PRU00175"/>
    </source>
</evidence>
<dbReference type="HOGENOM" id="CLU_115512_0_1_1"/>
<dbReference type="EMBL" id="KB456260">
    <property type="protein sequence ID" value="EMF16462.1"/>
    <property type="molecule type" value="Genomic_DNA"/>
</dbReference>
<evidence type="ECO:0000256" key="6">
    <source>
        <dbReference type="ARBA" id="ARBA00022786"/>
    </source>
</evidence>
<evidence type="ECO:0000256" key="7">
    <source>
        <dbReference type="ARBA" id="ARBA00022833"/>
    </source>
</evidence>